<feature type="compositionally biased region" description="Polar residues" evidence="1">
    <location>
        <begin position="211"/>
        <end position="221"/>
    </location>
</feature>
<dbReference type="PANTHER" id="PTHR12517:SF0">
    <property type="entry name" value="INTERMEMBRANE LIPID TRANSFER PROTEIN VPS13B"/>
    <property type="match status" value="1"/>
</dbReference>
<reference evidence="3" key="1">
    <citation type="submission" date="2021-10" db="EMBL/GenBank/DDBJ databases">
        <title>Tropical sea cucumber genome reveals ecological adaptation and Cuvierian tubules defense mechanism.</title>
        <authorList>
            <person name="Chen T."/>
        </authorList>
    </citation>
    <scope>NUCLEOTIDE SEQUENCE</scope>
    <source>
        <strain evidence="3">Nanhai2018</strain>
        <tissue evidence="3">Muscle</tissue>
    </source>
</reference>
<feature type="region of interest" description="Disordered" evidence="1">
    <location>
        <begin position="419"/>
        <end position="476"/>
    </location>
</feature>
<dbReference type="Pfam" id="PF25036">
    <property type="entry name" value="VPS13_VAB"/>
    <property type="match status" value="1"/>
</dbReference>
<gene>
    <name evidence="3" type="ORF">HOLleu_40563</name>
</gene>
<sequence>MELPKINVKLTKAQTLLASHLYHSWASPSYESGWLKESSLIDDLFADKDNKAVTLEGFVSNIDLRFTSNQIVWAVAGTIEQAQVIVADNSKGNKSPIMQGPAETDLSSKEKKKQLDEDINIITFTVQMKRDVEGVDNSDGLSVVFLDVQGLAFCLDPSLFPWLIYQPKQRSTDMDWSPQSSFHNQTPQDSFQEIPGTSRTQKKVGQFDQKMLSQTEQQSLTEDGKETAGSRGKEYLYFLAQVFQDVIVQVNIQPAIFIIPAEPVTFDHSQQIIDFLIKSDDSSMSFPPLLVVSAPSLSVMSSGHIKLDLDQEIPLHRLAVPQEPGPKFPWTVKANSLHIFSIGQNSEPRFNLLEPLSIASTVAFNSHIEAESKVRSVGIVVHTDMPGVQMNCSHEQVTLLKSLTSQMTTHLPKLMTAFSIGPPRAGKRPPVSRSISNSGNIRTTTLSSRTSSEHLRDTTISLSSPVESVSRDETEEEEEVIDPSSVRVSFWIQWTLDKVGACLITRKSNGTDRRAKLCAVMEDLTTSVDYQDVFSKVTSKVGSLNVKHFLDSEPELWKVGPFSGILFTSSDIFTKSLDSPVVTPRSPGAPKMRTLHHKAEPKFVDPKQSHSFFSLIWTRAKGASISKRMEGKERPLDMSKKQKNFVNEIIVSMLPIDMVVWCPVIAEMICTIFSSEDDPSCAQKSKLLDSTHRPFYPVPPSPSPIKSPPQAVPRKPKLDAPSRSKGPTSSVSSFDKWFTSSIIPLLYFDLQEMRCFLPVKDYEEKGDNTRADLFLFKLSHVKLVPYADNPLPRMVMKKEMFRKAQLSRSSQKLGAPMEDRQYQLDVTNLGLFTASWKDIQTVTEEEKRKVDPEIIASQNPALEWNTSPPKQGESIVHMMPVIEEFSICCTAAPAITVTKTNSDKTSSKPVIVCGHSVEANIASDVALYLSLSNITLAQSLLSKNFGALSKCLPTPSKPSDVLHPMPAKMKHKHSRADSGFDSDFSHRSQDLLSEFGQKMSVASERSTSGGKVLKQKYKATSVKPPVKATKKARKIIPFDVLLTGREISLILFSQEEDSGICPFLLTEFSQPSFVASVSKQKQKVELSLYNMKISGASPSQTVTDSDLPTASNFPIPWFETCLGEPNTKTGVRPALFTMSATDFLSGEGAFTIDLGRPVKANLSLDKGKQVLNFVQKLKSKFQRKRQVWPPAEELISSSSPFASGLNVPMPDDTHSPDLAEEKERVADSLTFMTIVKNITISTSRCVVTVATGCHDNFALASFSVSGSHGNIKVYHTSEGLFDEVDFKLHISGVTMETGLGHSLRPLVGPVSVDVGTVVHLMDKGPNWNTFKTVSQVTCGHVPVFFGQEHLNCLTKLVEDWSGFLTVEPKKEKIKSTASTVEKSHGTADPTHSQDDLRSGNFAYITDSEVGHPLPNQIQFHPGGEGINHDGSMTWRYPEPRVLTRITLTPVPLRTASNDGEDDDQIDVPCRLEYWDEMAGCFQSYKELYVSETNTYHVSMGLSQRPIWSEGAVTASIWRMLLNPQSDESFNSVLADKNMILTPMALAASLRVDSCFSPLFVPIISLALKIGLVEIHLENHLSQLGQATPEMLRPFTFDGTEPNNQEFCLISSNDIIVTSQLWKTPDTAIKVKMNTAVKASLVNYSNLTMVPLIGNMPIEGSITVDQTDGGCLAEVSVENLHVRVGQGSLHTLTNALQCWMNNKMPAADHVVSAYYILCNNTSVSLRLGQIATDESLVLEPRQMHSYSWRTHKQQKQFLHVCIEGWKNFHWSDPFGIDQNCIIVRRLEHKEQEATLFIQIKEISPLQKQIIFHAKQSFVNHLTIPLEIHIQHSGTKKHSDPVKEANTEFISQQLLSLEANSSLPSLVVEDKEIIGVKIKVKGQECDWSQQFAIAGEMKREKFVVEIPVSNNSSVSFCCTILEEMHDGHVQRAILFSPSFWVHNSLPHSLIVNLTCRKTPEVQSEEVKGHGAMTPLYHISPSSPYFATFQLNSDTSPSSPAIPISLDSDVFVVVPKEPVNLTDILFETSATSSKDKWLFEETDPSPPNASTSPVGSVNYPATDLNIHLSHDWSHVDSVVINVEPWCLVSNETEWFVTIQDGDDVKSFIPAGAVIAPPKIQDKFVLTVSHKERQGCSQVVSLENEKISPFMRPDQMEGKQLFIDGYVSLEIPFTSEGTKCSEVCYVVVQSELKENIRVITIRPRFIVQNDTENEVSLKAIEIAPREKVPPNILRVSQKLTLAPKTITSSIIWQRFDGKSPDQKNLVWKRNMSVTVIETAIAGSSQATNERNWSKWIQVDGQNPRQPIPVPLESSGNMKFATTPFVAALHEEKGLTYISLGVDPSPRLVVTNQCSFPLQVGQAVPFKLFQGGMKVIEDTLELPDSCIIPPQRKAHYSIYTLSEVTAQAQICLAVAPFFSAVQLPERNEDQVKSEPEWSEAIKIASDSTPVAEIIALSTGCYVLVSSHMTGCQTNVNVELLSMESPSKEKSGSVQAERGLSEKTKFNIFQKLNVRMLVKAITISLMDEVHSSVEFVEVLRIEANMGQFMSFPAPSKESNLLVQSFQFAVSTIQVDNQDYRSGRYDFPVIFKGNEGLSQREDRIISNFADIAEKNKSECFIALEMAVEVKEGGKVAGLKDLTIHFNDAEVFIEDQFIFDMLHYCRTFPKAALIHGRTPTSGEVLPGKVKVSLTALKGPISIQHLTIKPITVLASVHASMKIFVAVDRTVLNFGQFDTGPVFTTASQLGQALSVHYTSGAIFKAGWVLGSLEILGNPAGLLRSVGSGLADTILLPYEGLTRGPTAFISGVAGGISSLVWQVTAGTLTSITKFATSVSRNLDRLSLDSDHMMRQETARRRVPSRTTEGLVQGLSYFGISILGAIAGIADQPIRGFQRAGSTGESHASDHAREVISGFGKGLVGAVVKPIGGAAELVSQTGQGILHGTGLAEVPKQLAAQQTELRAKFPNSRSKYTWKMLSTLSKPDLLMHVKVTSVTHHGLHHAGALLLTPEVLFVISLSEDTHQQAFSLDQTQCVPMRGSEEGLKFVVRGATTPLASPEVPETSDLIADFVDVSSSFVGSLEDLQCPSNEESSEASVNFDPTTFTFFMNRHHRQTFVTLFELSKKRISGEDFYLRSDQEIASTRL</sequence>
<dbReference type="EMBL" id="JAIZAY010000022">
    <property type="protein sequence ID" value="KAJ8020860.1"/>
    <property type="molecule type" value="Genomic_DNA"/>
</dbReference>
<protein>
    <submittedName>
        <fullName evidence="3">Vacuolar protein sorting-associated protein 13B</fullName>
    </submittedName>
</protein>
<accession>A0A9Q0YEE9</accession>
<name>A0A9Q0YEE9_HOLLE</name>
<evidence type="ECO:0000313" key="4">
    <source>
        <dbReference type="Proteomes" id="UP001152320"/>
    </source>
</evidence>
<dbReference type="InterPro" id="IPR039782">
    <property type="entry name" value="VPS13B"/>
</dbReference>
<feature type="region of interest" description="Disordered" evidence="1">
    <location>
        <begin position="174"/>
        <end position="227"/>
    </location>
</feature>
<comment type="caution">
    <text evidence="3">The sequence shown here is derived from an EMBL/GenBank/DDBJ whole genome shotgun (WGS) entry which is preliminary data.</text>
</comment>
<dbReference type="Proteomes" id="UP001152320">
    <property type="component" value="Chromosome 22"/>
</dbReference>
<proteinExistence type="predicted"/>
<feature type="region of interest" description="Disordered" evidence="1">
    <location>
        <begin position="698"/>
        <end position="732"/>
    </location>
</feature>
<organism evidence="3 4">
    <name type="scientific">Holothuria leucospilota</name>
    <name type="common">Black long sea cucumber</name>
    <name type="synonym">Mertensiothuria leucospilota</name>
    <dbReference type="NCBI Taxonomy" id="206669"/>
    <lineage>
        <taxon>Eukaryota</taxon>
        <taxon>Metazoa</taxon>
        <taxon>Echinodermata</taxon>
        <taxon>Eleutherozoa</taxon>
        <taxon>Echinozoa</taxon>
        <taxon>Holothuroidea</taxon>
        <taxon>Aspidochirotacea</taxon>
        <taxon>Aspidochirotida</taxon>
        <taxon>Holothuriidae</taxon>
        <taxon>Holothuria</taxon>
    </lineage>
</organism>
<feature type="compositionally biased region" description="Basic and acidic residues" evidence="1">
    <location>
        <begin position="1381"/>
        <end position="1397"/>
    </location>
</feature>
<evidence type="ECO:0000259" key="2">
    <source>
        <dbReference type="Pfam" id="PF25036"/>
    </source>
</evidence>
<feature type="region of interest" description="Disordered" evidence="1">
    <location>
        <begin position="1375"/>
        <end position="1397"/>
    </location>
</feature>
<dbReference type="OrthoDB" id="445152at2759"/>
<keyword evidence="4" id="KW-1185">Reference proteome</keyword>
<dbReference type="PANTHER" id="PTHR12517">
    <property type="entry name" value="VACUOLAR PROTEIN SORTING-ASSOCIATED PROTEIN 13B"/>
    <property type="match status" value="1"/>
</dbReference>
<feature type="compositionally biased region" description="Polar residues" evidence="1">
    <location>
        <begin position="177"/>
        <end position="199"/>
    </location>
</feature>
<evidence type="ECO:0000256" key="1">
    <source>
        <dbReference type="SAM" id="MobiDB-lite"/>
    </source>
</evidence>
<dbReference type="InterPro" id="IPR009543">
    <property type="entry name" value="VPS13_VAB"/>
</dbReference>
<feature type="region of interest" description="Disordered" evidence="1">
    <location>
        <begin position="91"/>
        <end position="110"/>
    </location>
</feature>
<feature type="compositionally biased region" description="Pro residues" evidence="1">
    <location>
        <begin position="698"/>
        <end position="711"/>
    </location>
</feature>
<feature type="domain" description="Vacuolar protein sorting-associated protein 13 VPS13 adaptor binding" evidence="2">
    <location>
        <begin position="1713"/>
        <end position="1795"/>
    </location>
</feature>
<evidence type="ECO:0000313" key="3">
    <source>
        <dbReference type="EMBL" id="KAJ8020860.1"/>
    </source>
</evidence>